<proteinExistence type="predicted"/>
<dbReference type="eggNOG" id="KOG0748">
    <property type="taxonomic scope" value="Eukaryota"/>
</dbReference>
<keyword evidence="8" id="KW-1185">Reference proteome</keyword>
<dbReference type="PANTHER" id="PTHR20855:SF97">
    <property type="entry name" value="ADIPOR-LIKE RECEPTOR IZH3-RELATED"/>
    <property type="match status" value="1"/>
</dbReference>
<evidence type="ECO:0000256" key="4">
    <source>
        <dbReference type="ARBA" id="ARBA00023136"/>
    </source>
</evidence>
<keyword evidence="3 6" id="KW-1133">Transmembrane helix</keyword>
<gene>
    <name evidence="7" type="ORF">FOMPIDRAFT_1021802</name>
</gene>
<dbReference type="GO" id="GO:0046872">
    <property type="term" value="F:metal ion binding"/>
    <property type="evidence" value="ECO:0007669"/>
    <property type="project" value="UniProtKB-KW"/>
</dbReference>
<dbReference type="PANTHER" id="PTHR20855">
    <property type="entry name" value="ADIPOR/PROGESTIN RECEPTOR-RELATED"/>
    <property type="match status" value="1"/>
</dbReference>
<dbReference type="Pfam" id="PF03006">
    <property type="entry name" value="HlyIII"/>
    <property type="match status" value="1"/>
</dbReference>
<evidence type="ECO:0000256" key="6">
    <source>
        <dbReference type="SAM" id="Phobius"/>
    </source>
</evidence>
<evidence type="ECO:0000256" key="3">
    <source>
        <dbReference type="ARBA" id="ARBA00022989"/>
    </source>
</evidence>
<dbReference type="STRING" id="743788.S8EJX7"/>
<sequence>MTVDEARAWARDGLALLRSIRNDVYSHLPDLTFDNVRTHMPDVPGLDEMYARMPDMPDVRSHLPDLDLSDLHARLDDIRARVSDIDFHRPFDYVNTLNDRLQSLQTHLSSIEIPHRLDLSLLSTTSALSEMYDKVASSPFVAELSSDLREGERIACEVACAVKQSLNGSRLIQYADLPQQWRNNPFVKHGYRFIPLSEWPRLLLSLFALHNETLNIHTHLIPFVAWLVALFPFSPLSSTVPEPDAPMLAFTAFALLCLFTSALWHTMAGCAHPKGMELCARIDYVGIGWLISASVGTIVHYGFQCDSWAHDGFLSLCLVMGIAGSILPFMDWFNEYEYRNYRIAFFLTLAFSSVAPLATLAYVHTAPAMFAFIRPVVPSLLSYVAGLVFYATHFPECYLASRWAHSHVLDRVGGGSHAIWHVFIVLAISLHKAAMAHLKGGIGGELCY</sequence>
<reference evidence="7 8" key="1">
    <citation type="journal article" date="2012" name="Science">
        <title>The Paleozoic origin of enzymatic lignin decomposition reconstructed from 31 fungal genomes.</title>
        <authorList>
            <person name="Floudas D."/>
            <person name="Binder M."/>
            <person name="Riley R."/>
            <person name="Barry K."/>
            <person name="Blanchette R.A."/>
            <person name="Henrissat B."/>
            <person name="Martinez A.T."/>
            <person name="Otillar R."/>
            <person name="Spatafora J.W."/>
            <person name="Yadav J.S."/>
            <person name="Aerts A."/>
            <person name="Benoit I."/>
            <person name="Boyd A."/>
            <person name="Carlson A."/>
            <person name="Copeland A."/>
            <person name="Coutinho P.M."/>
            <person name="de Vries R.P."/>
            <person name="Ferreira P."/>
            <person name="Findley K."/>
            <person name="Foster B."/>
            <person name="Gaskell J."/>
            <person name="Glotzer D."/>
            <person name="Gorecki P."/>
            <person name="Heitman J."/>
            <person name="Hesse C."/>
            <person name="Hori C."/>
            <person name="Igarashi K."/>
            <person name="Jurgens J.A."/>
            <person name="Kallen N."/>
            <person name="Kersten P."/>
            <person name="Kohler A."/>
            <person name="Kuees U."/>
            <person name="Kumar T.K.A."/>
            <person name="Kuo A."/>
            <person name="LaButti K."/>
            <person name="Larrondo L.F."/>
            <person name="Lindquist E."/>
            <person name="Ling A."/>
            <person name="Lombard V."/>
            <person name="Lucas S."/>
            <person name="Lundell T."/>
            <person name="Martin R."/>
            <person name="McLaughlin D.J."/>
            <person name="Morgenstern I."/>
            <person name="Morin E."/>
            <person name="Murat C."/>
            <person name="Nagy L.G."/>
            <person name="Nolan M."/>
            <person name="Ohm R.A."/>
            <person name="Patyshakuliyeva A."/>
            <person name="Rokas A."/>
            <person name="Ruiz-Duenas F.J."/>
            <person name="Sabat G."/>
            <person name="Salamov A."/>
            <person name="Samejima M."/>
            <person name="Schmutz J."/>
            <person name="Slot J.C."/>
            <person name="St John F."/>
            <person name="Stenlid J."/>
            <person name="Sun H."/>
            <person name="Sun S."/>
            <person name="Syed K."/>
            <person name="Tsang A."/>
            <person name="Wiebenga A."/>
            <person name="Young D."/>
            <person name="Pisabarro A."/>
            <person name="Eastwood D.C."/>
            <person name="Martin F."/>
            <person name="Cullen D."/>
            <person name="Grigoriev I.V."/>
            <person name="Hibbett D.S."/>
        </authorList>
    </citation>
    <scope>NUCLEOTIDE SEQUENCE</scope>
    <source>
        <strain evidence="8">FP-58527</strain>
    </source>
</reference>
<dbReference type="GO" id="GO:0016020">
    <property type="term" value="C:membrane"/>
    <property type="evidence" value="ECO:0007669"/>
    <property type="project" value="UniProtKB-SubCell"/>
</dbReference>
<dbReference type="AlphaFoldDB" id="S8EJX7"/>
<evidence type="ECO:0000256" key="2">
    <source>
        <dbReference type="ARBA" id="ARBA00022692"/>
    </source>
</evidence>
<feature type="binding site" evidence="5">
    <location>
        <position position="421"/>
    </location>
    <ligand>
        <name>Zn(2+)</name>
        <dbReference type="ChEBI" id="CHEBI:29105"/>
    </ligand>
</feature>
<evidence type="ECO:0000256" key="5">
    <source>
        <dbReference type="PIRSR" id="PIRSR604254-1"/>
    </source>
</evidence>
<feature type="binding site" evidence="5">
    <location>
        <position position="265"/>
    </location>
    <ligand>
        <name>Zn(2+)</name>
        <dbReference type="ChEBI" id="CHEBI:29105"/>
    </ligand>
</feature>
<organism evidence="7 8">
    <name type="scientific">Fomitopsis schrenkii</name>
    <name type="common">Brown rot fungus</name>
    <dbReference type="NCBI Taxonomy" id="2126942"/>
    <lineage>
        <taxon>Eukaryota</taxon>
        <taxon>Fungi</taxon>
        <taxon>Dikarya</taxon>
        <taxon>Basidiomycota</taxon>
        <taxon>Agaricomycotina</taxon>
        <taxon>Agaricomycetes</taxon>
        <taxon>Polyporales</taxon>
        <taxon>Fomitopsis</taxon>
    </lineage>
</organism>
<feature type="transmembrane region" description="Helical" evidence="6">
    <location>
        <begin position="284"/>
        <end position="303"/>
    </location>
</feature>
<feature type="transmembrane region" description="Helical" evidence="6">
    <location>
        <begin position="245"/>
        <end position="264"/>
    </location>
</feature>
<feature type="binding site" evidence="5">
    <location>
        <position position="417"/>
    </location>
    <ligand>
        <name>Zn(2+)</name>
        <dbReference type="ChEBI" id="CHEBI:29105"/>
    </ligand>
</feature>
<comment type="subcellular location">
    <subcellularLocation>
        <location evidence="1">Membrane</location>
        <topology evidence="1">Multi-pass membrane protein</topology>
    </subcellularLocation>
</comment>
<keyword evidence="5" id="KW-0862">Zinc</keyword>
<keyword evidence="2 6" id="KW-0812">Transmembrane</keyword>
<feature type="transmembrane region" description="Helical" evidence="6">
    <location>
        <begin position="369"/>
        <end position="392"/>
    </location>
</feature>
<name>S8EJX7_FOMSC</name>
<protein>
    <recommendedName>
        <fullName evidence="9">HlyIII-domain-containing protein</fullName>
    </recommendedName>
</protein>
<dbReference type="GO" id="GO:0006882">
    <property type="term" value="P:intracellular zinc ion homeostasis"/>
    <property type="evidence" value="ECO:0007669"/>
    <property type="project" value="TreeGrafter"/>
</dbReference>
<dbReference type="EMBL" id="KE504126">
    <property type="protein sequence ID" value="EPT04553.1"/>
    <property type="molecule type" value="Genomic_DNA"/>
</dbReference>
<feature type="transmembrane region" description="Helical" evidence="6">
    <location>
        <begin position="309"/>
        <end position="329"/>
    </location>
</feature>
<accession>S8EJX7</accession>
<evidence type="ECO:0000256" key="1">
    <source>
        <dbReference type="ARBA" id="ARBA00004141"/>
    </source>
</evidence>
<evidence type="ECO:0000313" key="7">
    <source>
        <dbReference type="EMBL" id="EPT04553.1"/>
    </source>
</evidence>
<dbReference type="GO" id="GO:0038023">
    <property type="term" value="F:signaling receptor activity"/>
    <property type="evidence" value="ECO:0007669"/>
    <property type="project" value="TreeGrafter"/>
</dbReference>
<evidence type="ECO:0008006" key="9">
    <source>
        <dbReference type="Google" id="ProtNLM"/>
    </source>
</evidence>
<dbReference type="InParanoid" id="S8EJX7"/>
<feature type="transmembrane region" description="Helical" evidence="6">
    <location>
        <begin position="341"/>
        <end position="363"/>
    </location>
</feature>
<dbReference type="Proteomes" id="UP000015241">
    <property type="component" value="Unassembled WGS sequence"/>
</dbReference>
<feature type="transmembrane region" description="Helical" evidence="6">
    <location>
        <begin position="214"/>
        <end position="233"/>
    </location>
</feature>
<dbReference type="OrthoDB" id="5585746at2759"/>
<keyword evidence="5" id="KW-0479">Metal-binding</keyword>
<evidence type="ECO:0000313" key="8">
    <source>
        <dbReference type="Proteomes" id="UP000015241"/>
    </source>
</evidence>
<keyword evidence="4 6" id="KW-0472">Membrane</keyword>
<dbReference type="InterPro" id="IPR004254">
    <property type="entry name" value="AdipoR/HlyIII-related"/>
</dbReference>
<dbReference type="HOGENOM" id="CLU_021163_0_0_1"/>
<dbReference type="FunCoup" id="S8EJX7">
    <property type="interactions" value="9"/>
</dbReference>